<dbReference type="Proteomes" id="UP000037179">
    <property type="component" value="Unassembled WGS sequence"/>
</dbReference>
<evidence type="ECO:0000313" key="3">
    <source>
        <dbReference type="EMBL" id="GAP33258.1"/>
    </source>
</evidence>
<gene>
    <name evidence="3" type="ORF">NSK11_contig00230-0007</name>
</gene>
<protein>
    <recommendedName>
        <fullName evidence="2">Putative restriction endonuclease domain-containing protein</fullName>
    </recommendedName>
</protein>
<feature type="compositionally biased region" description="Pro residues" evidence="1">
    <location>
        <begin position="1"/>
        <end position="10"/>
    </location>
</feature>
<name>A0ABC9Z740_9NOCA</name>
<organism evidence="3 4">
    <name type="scientific">Nocardia seriolae</name>
    <dbReference type="NCBI Taxonomy" id="37332"/>
    <lineage>
        <taxon>Bacteria</taxon>
        <taxon>Bacillati</taxon>
        <taxon>Actinomycetota</taxon>
        <taxon>Actinomycetes</taxon>
        <taxon>Mycobacteriales</taxon>
        <taxon>Nocardiaceae</taxon>
        <taxon>Nocardia</taxon>
    </lineage>
</organism>
<reference evidence="4" key="1">
    <citation type="submission" date="2015-07" db="EMBL/GenBank/DDBJ databases">
        <title>Nocardia seriolae U-1 whole genome shotgun sequence.</title>
        <authorList>
            <person name="Imajoh M."/>
            <person name="Fukumoto Y."/>
            <person name="Sukeda M."/>
            <person name="Yamane J."/>
            <person name="Yamasaki K."/>
            <person name="Shimizu M."/>
            <person name="Ohnishi K."/>
            <person name="Oshima S."/>
        </authorList>
    </citation>
    <scope>NUCLEOTIDE SEQUENCE [LARGE SCALE GENOMIC DNA]</scope>
    <source>
        <strain evidence="4">U-1</strain>
    </source>
</reference>
<feature type="domain" description="Putative restriction endonuclease" evidence="2">
    <location>
        <begin position="78"/>
        <end position="212"/>
    </location>
</feature>
<reference evidence="3 4" key="2">
    <citation type="journal article" date="2016" name="Genome Announc.">
        <title>Draft Genome Sequence of Erythromycin- and Oxytetracycline-Sensitive Nocardia seriolae Strain U-1 (NBRC 110359).</title>
        <authorList>
            <person name="Imajoh M."/>
            <person name="Sukeda M."/>
            <person name="Shimizu M."/>
            <person name="Yamane J."/>
            <person name="Ohnishi K."/>
            <person name="Oshima S."/>
        </authorList>
    </citation>
    <scope>NUCLEOTIDE SEQUENCE [LARGE SCALE GENOMIC DNA]</scope>
    <source>
        <strain evidence="3 4">U-1</strain>
    </source>
</reference>
<dbReference type="CDD" id="cd06260">
    <property type="entry name" value="DUF820-like"/>
    <property type="match status" value="1"/>
</dbReference>
<evidence type="ECO:0000259" key="2">
    <source>
        <dbReference type="Pfam" id="PF05685"/>
    </source>
</evidence>
<dbReference type="InterPro" id="IPR011335">
    <property type="entry name" value="Restrct_endonuc-II-like"/>
</dbReference>
<keyword evidence="4" id="KW-1185">Reference proteome</keyword>
<accession>A0ABC9Z740</accession>
<dbReference type="Gene3D" id="3.90.1570.10">
    <property type="entry name" value="tt1808, chain A"/>
    <property type="match status" value="1"/>
</dbReference>
<dbReference type="SUPFAM" id="SSF52980">
    <property type="entry name" value="Restriction endonuclease-like"/>
    <property type="match status" value="1"/>
</dbReference>
<dbReference type="Pfam" id="PF05685">
    <property type="entry name" value="Uma2"/>
    <property type="match status" value="1"/>
</dbReference>
<feature type="region of interest" description="Disordered" evidence="1">
    <location>
        <begin position="1"/>
        <end position="40"/>
    </location>
</feature>
<dbReference type="InterPro" id="IPR008538">
    <property type="entry name" value="Uma2"/>
</dbReference>
<sequence>MQPGTAPPYRAPAGTRHRGPLPSAAYFGSDLPGEKSNETTGTLVSCERWAESGDVPGKMIDMPIPPVERPDLPEYMTWEELEQLPDEIAGEIELWKGRVVWVRKGPAEHQDYSVEFRNTLRRCAREDMSGEPDRCWRTSVETNVFFDAASKSDFVTPDFLVYHCLEHEYQNIHASDVLIAGEVLSPSNPEQDVEAKRAKYASGGIPWYWEVTLARNPRRIASVRAFALETEYGRLSDGVAPLRPVNYLMAGEWLSDVHDGIDFDHPFPIHIPWSELEF</sequence>
<dbReference type="InterPro" id="IPR012296">
    <property type="entry name" value="Nuclease_put_TT1808"/>
</dbReference>
<evidence type="ECO:0000256" key="1">
    <source>
        <dbReference type="SAM" id="MobiDB-lite"/>
    </source>
</evidence>
<proteinExistence type="predicted"/>
<dbReference type="EMBL" id="BBYQ01000230">
    <property type="protein sequence ID" value="GAP33258.1"/>
    <property type="molecule type" value="Genomic_DNA"/>
</dbReference>
<dbReference type="AlphaFoldDB" id="A0ABC9Z740"/>
<comment type="caution">
    <text evidence="3">The sequence shown here is derived from an EMBL/GenBank/DDBJ whole genome shotgun (WGS) entry which is preliminary data.</text>
</comment>
<evidence type="ECO:0000313" key="4">
    <source>
        <dbReference type="Proteomes" id="UP000037179"/>
    </source>
</evidence>